<dbReference type="Gene3D" id="3.60.10.10">
    <property type="entry name" value="Endonuclease/exonuclease/phosphatase"/>
    <property type="match status" value="1"/>
</dbReference>
<protein>
    <recommendedName>
        <fullName evidence="9">Endonuclease/exonuclease/phosphatase domain-containing protein</fullName>
    </recommendedName>
</protein>
<evidence type="ECO:0000256" key="4">
    <source>
        <dbReference type="ARBA" id="ARBA00022842"/>
    </source>
</evidence>
<gene>
    <name evidence="10" type="ORF">CBR_g21838</name>
</gene>
<evidence type="ECO:0000256" key="7">
    <source>
        <dbReference type="PIRSR" id="PIRSR604808-3"/>
    </source>
</evidence>
<dbReference type="InterPro" id="IPR004808">
    <property type="entry name" value="AP_endonuc_1"/>
</dbReference>
<dbReference type="EMBL" id="BFEA01000020">
    <property type="protein sequence ID" value="GBG61495.1"/>
    <property type="molecule type" value="Genomic_DNA"/>
</dbReference>
<evidence type="ECO:0000256" key="8">
    <source>
        <dbReference type="SAM" id="MobiDB-lite"/>
    </source>
</evidence>
<feature type="binding site" evidence="6">
    <location>
        <position position="662"/>
    </location>
    <ligand>
        <name>Mg(2+)</name>
        <dbReference type="ChEBI" id="CHEBI:18420"/>
        <label>1</label>
    </ligand>
</feature>
<dbReference type="GO" id="GO:0046872">
    <property type="term" value="F:metal ion binding"/>
    <property type="evidence" value="ECO:0007669"/>
    <property type="project" value="UniProtKB-KW"/>
</dbReference>
<dbReference type="CDD" id="cd09076">
    <property type="entry name" value="L1-EN"/>
    <property type="match status" value="1"/>
</dbReference>
<name>A0A388JUN4_CHABU</name>
<feature type="active site" description="Proton donor/acceptor" evidence="5">
    <location>
        <position position="660"/>
    </location>
</feature>
<dbReference type="SUPFAM" id="SSF56219">
    <property type="entry name" value="DNase I-like"/>
    <property type="match status" value="1"/>
</dbReference>
<feature type="active site" description="Proton acceptor" evidence="5">
    <location>
        <position position="744"/>
    </location>
</feature>
<evidence type="ECO:0000256" key="1">
    <source>
        <dbReference type="ARBA" id="ARBA00007092"/>
    </source>
</evidence>
<feature type="compositionally biased region" description="Gly residues" evidence="8">
    <location>
        <begin position="300"/>
        <end position="313"/>
    </location>
</feature>
<feature type="site" description="Interaction with DNA substrate" evidence="7">
    <location>
        <position position="744"/>
    </location>
</feature>
<dbReference type="Pfam" id="PF03372">
    <property type="entry name" value="Exo_endo_phos"/>
    <property type="match status" value="1"/>
</dbReference>
<keyword evidence="6" id="KW-0464">Manganese</keyword>
<comment type="similarity">
    <text evidence="1">Belongs to the DNA repair enzymes AP/ExoA family.</text>
</comment>
<evidence type="ECO:0000259" key="9">
    <source>
        <dbReference type="Pfam" id="PF03372"/>
    </source>
</evidence>
<dbReference type="GO" id="GO:0008081">
    <property type="term" value="F:phosphoric diester hydrolase activity"/>
    <property type="evidence" value="ECO:0007669"/>
    <property type="project" value="TreeGrafter"/>
</dbReference>
<feature type="site" description="Important for catalytic activity" evidence="7">
    <location>
        <position position="719"/>
    </location>
</feature>
<dbReference type="GO" id="GO:0008311">
    <property type="term" value="F:double-stranded DNA 3'-5' DNA exonuclease activity"/>
    <property type="evidence" value="ECO:0007669"/>
    <property type="project" value="TreeGrafter"/>
</dbReference>
<evidence type="ECO:0000256" key="2">
    <source>
        <dbReference type="ARBA" id="ARBA00022723"/>
    </source>
</evidence>
<organism evidence="10 11">
    <name type="scientific">Chara braunii</name>
    <name type="common">Braun's stonewort</name>
    <dbReference type="NCBI Taxonomy" id="69332"/>
    <lineage>
        <taxon>Eukaryota</taxon>
        <taxon>Viridiplantae</taxon>
        <taxon>Streptophyta</taxon>
        <taxon>Charophyceae</taxon>
        <taxon>Charales</taxon>
        <taxon>Characeae</taxon>
        <taxon>Chara</taxon>
    </lineage>
</organism>
<dbReference type="PANTHER" id="PTHR22748:SF4">
    <property type="entry name" value="DNA-(APURINIC OR APYRIMIDINIC SITE) ENDONUCLEASE 2"/>
    <property type="match status" value="1"/>
</dbReference>
<feature type="region of interest" description="Disordered" evidence="8">
    <location>
        <begin position="1"/>
        <end position="20"/>
    </location>
</feature>
<evidence type="ECO:0000313" key="10">
    <source>
        <dbReference type="EMBL" id="GBG61495.1"/>
    </source>
</evidence>
<feature type="site" description="Transition state stabilizer" evidence="7">
    <location>
        <position position="662"/>
    </location>
</feature>
<evidence type="ECO:0000256" key="3">
    <source>
        <dbReference type="ARBA" id="ARBA00022801"/>
    </source>
</evidence>
<feature type="domain" description="Endonuclease/exonuclease/phosphatase" evidence="9">
    <location>
        <begin position="551"/>
        <end position="744"/>
    </location>
</feature>
<dbReference type="OrthoDB" id="683877at2759"/>
<evidence type="ECO:0000313" key="11">
    <source>
        <dbReference type="Proteomes" id="UP000265515"/>
    </source>
</evidence>
<dbReference type="Gramene" id="GBG61495">
    <property type="protein sequence ID" value="GBG61495"/>
    <property type="gene ID" value="CBR_g21838"/>
</dbReference>
<feature type="compositionally biased region" description="Polar residues" evidence="8">
    <location>
        <begin position="273"/>
        <end position="284"/>
    </location>
</feature>
<keyword evidence="2 6" id="KW-0479">Metal-binding</keyword>
<dbReference type="GO" id="GO:0005634">
    <property type="term" value="C:nucleus"/>
    <property type="evidence" value="ECO:0007669"/>
    <property type="project" value="TreeGrafter"/>
</dbReference>
<dbReference type="PANTHER" id="PTHR22748">
    <property type="entry name" value="AP ENDONUCLEASE"/>
    <property type="match status" value="1"/>
</dbReference>
<dbReference type="InterPro" id="IPR036691">
    <property type="entry name" value="Endo/exonu/phosph_ase_sf"/>
</dbReference>
<dbReference type="InterPro" id="IPR005135">
    <property type="entry name" value="Endo/exonuclease/phosphatase"/>
</dbReference>
<feature type="binding site" evidence="6">
    <location>
        <position position="558"/>
    </location>
    <ligand>
        <name>Mg(2+)</name>
        <dbReference type="ChEBI" id="CHEBI:18420"/>
        <label>1</label>
    </ligand>
</feature>
<sequence length="1247" mass="142096">MAATPAQVASGRSPPPGLYEDRDYWEDEDRIRSLSALCFDDGVYPTEIDPGEMIVEGREVRFKLNTSPDDIEVKWLKKRTVTIIYRDAARFLSRKIKDDLVRAFEDGWVIGNEALLQNQRRGRIKIEGPGVASYVAKAKEVAEYMISEQSVEVNLGNESYRVQFKPWMTRAEFRELRKQEEDRVFWVMALQVPLDDMPFIYAQIEKAIGVAPVGPGLFNNQNLFEMSNFNGEQLAAWQGGTISADWLVANGIHPALWAGMLNPHGGVPARSQMGGNTQQPNSTAPGREGGQGMLNAEQPFGGGLRDGTDGGTPGPNENPEGSTSKPRGIGKQRRLSLTFVPGVTPEPSRASRLSRSGSEKSVSQEVGMVTPGQKTTRDRRLASTRDQSSKFPQFLVPLVCTAFRNSLWVVTWQKNLGPPLVFGQAVSEIPSTLDIERSLKNLYLDAIPMRVIPDVVMARILFGPTGSKVKYYVPLVDARLTEQKLSELKPHGLRLIPLATFAEAKKQELAKFMISPTMMTADALAELKMRLPKEKKLDSIFLKTTLTQSWPDIACLQETKLDNEKIGELGRWWDGPQIWYEAQETRGGVGILIHRDLAVQIVDYFADLWGRWVWVVLKSGDLIWAVVSVYAPVRRSERIAFWDELRVSLPDVDEVIIDGDWNTVLDSPPDQRGHGCAKDVLALVDLMLDLDLQDVYRTLRPAEPGYTWFSHRGKGRRLDYLLVGGGLKGQVINVEEVINPVSDHKPVIGQFNLAKEKPRGRGYFKLNTQNLHSEGLNKWTQGFWERWQKQKERFPTLADWWETGSRILSRLLDVFSRILALSRNKEERKCQKRVQDAEEKMKRHPISERAWGKERAKRLAEWDKKQQEKSELWAKRLKMKGLEVYDRMSRESFQKLTPARNGPALKELRHPFDPNEPVAVEPEELCRRQLKSEFWRAVLLAWRRVKPDIISAPCTKGEVLAQIIFENQNIRDNRGMMLMANSEPGSFGKAWVKRGVVRLRDLWNEFTGDWRSGEEMVGILRPGRYIRQRRQLVLDSIPKAWLQILSPAKPNPVGTWYEVEKERDPLAPQLREFVKLEEISEEGRRKFQRWQAQNGETNLSLCKEEEHCSLPGGPLVEIRVRETVSEEGDWKVKLWNVGAPLAVLKADPDQWAWRSRESRGEHVRLDEYTLELGYKVQEPHRTPLMTATQRWTRVLPDDSEKISNALQRCSQQLVESPFPRAATILWLASLLATPSTVEAKGRVLIEE</sequence>
<dbReference type="GO" id="GO:0003906">
    <property type="term" value="F:DNA-(apurinic or apyrimidinic site) endonuclease activity"/>
    <property type="evidence" value="ECO:0007669"/>
    <property type="project" value="TreeGrafter"/>
</dbReference>
<evidence type="ECO:0000256" key="5">
    <source>
        <dbReference type="PIRSR" id="PIRSR604808-1"/>
    </source>
</evidence>
<feature type="binding site" evidence="6">
    <location>
        <position position="744"/>
    </location>
    <ligand>
        <name>Mg(2+)</name>
        <dbReference type="ChEBI" id="CHEBI:18420"/>
        <label>1</label>
    </ligand>
</feature>
<keyword evidence="3" id="KW-0378">Hydrolase</keyword>
<dbReference type="AlphaFoldDB" id="A0A388JUN4"/>
<proteinExistence type="inferred from homology"/>
<evidence type="ECO:0000256" key="6">
    <source>
        <dbReference type="PIRSR" id="PIRSR604808-2"/>
    </source>
</evidence>
<feature type="binding site" evidence="6">
    <location>
        <position position="660"/>
    </location>
    <ligand>
        <name>Mg(2+)</name>
        <dbReference type="ChEBI" id="CHEBI:18420"/>
        <label>1</label>
    </ligand>
</feature>
<comment type="cofactor">
    <cofactor evidence="6">
        <name>Mg(2+)</name>
        <dbReference type="ChEBI" id="CHEBI:18420"/>
    </cofactor>
    <cofactor evidence="6">
        <name>Mn(2+)</name>
        <dbReference type="ChEBI" id="CHEBI:29035"/>
    </cofactor>
    <text evidence="6">Probably binds two magnesium or manganese ions per subunit.</text>
</comment>
<feature type="active site" evidence="5">
    <location>
        <position position="630"/>
    </location>
</feature>
<dbReference type="Proteomes" id="UP000265515">
    <property type="component" value="Unassembled WGS sequence"/>
</dbReference>
<accession>A0A388JUN4</accession>
<reference evidence="10 11" key="1">
    <citation type="journal article" date="2018" name="Cell">
        <title>The Chara Genome: Secondary Complexity and Implications for Plant Terrestrialization.</title>
        <authorList>
            <person name="Nishiyama T."/>
            <person name="Sakayama H."/>
            <person name="Vries J.D."/>
            <person name="Buschmann H."/>
            <person name="Saint-Marcoux D."/>
            <person name="Ullrich K.K."/>
            <person name="Haas F.B."/>
            <person name="Vanderstraeten L."/>
            <person name="Becker D."/>
            <person name="Lang D."/>
            <person name="Vosolsobe S."/>
            <person name="Rombauts S."/>
            <person name="Wilhelmsson P.K.I."/>
            <person name="Janitza P."/>
            <person name="Kern R."/>
            <person name="Heyl A."/>
            <person name="Rumpler F."/>
            <person name="Villalobos L.I.A.C."/>
            <person name="Clay J.M."/>
            <person name="Skokan R."/>
            <person name="Toyoda A."/>
            <person name="Suzuki Y."/>
            <person name="Kagoshima H."/>
            <person name="Schijlen E."/>
            <person name="Tajeshwar N."/>
            <person name="Catarino B."/>
            <person name="Hetherington A.J."/>
            <person name="Saltykova A."/>
            <person name="Bonnot C."/>
            <person name="Breuninger H."/>
            <person name="Symeonidi A."/>
            <person name="Radhakrishnan G.V."/>
            <person name="Van Nieuwerburgh F."/>
            <person name="Deforce D."/>
            <person name="Chang C."/>
            <person name="Karol K.G."/>
            <person name="Hedrich R."/>
            <person name="Ulvskov P."/>
            <person name="Glockner G."/>
            <person name="Delwiche C.F."/>
            <person name="Petrasek J."/>
            <person name="Van de Peer Y."/>
            <person name="Friml J."/>
            <person name="Beilby M."/>
            <person name="Dolan L."/>
            <person name="Kohara Y."/>
            <person name="Sugano S."/>
            <person name="Fujiyama A."/>
            <person name="Delaux P.-M."/>
            <person name="Quint M."/>
            <person name="TheiBen G."/>
            <person name="Hagemann M."/>
            <person name="Harholt J."/>
            <person name="Dunand C."/>
            <person name="Zachgo S."/>
            <person name="Langdale J."/>
            <person name="Maumus F."/>
            <person name="Straeten D.V.D."/>
            <person name="Gould S.B."/>
            <person name="Rensing S.A."/>
        </authorList>
    </citation>
    <scope>NUCLEOTIDE SEQUENCE [LARGE SCALE GENOMIC DNA]</scope>
    <source>
        <strain evidence="10 11">S276</strain>
    </source>
</reference>
<keyword evidence="11" id="KW-1185">Reference proteome</keyword>
<feature type="compositionally biased region" description="Polar residues" evidence="8">
    <location>
        <begin position="351"/>
        <end position="364"/>
    </location>
</feature>
<comment type="caution">
    <text evidence="10">The sequence shown here is derived from an EMBL/GenBank/DDBJ whole genome shotgun (WGS) entry which is preliminary data.</text>
</comment>
<feature type="region of interest" description="Disordered" evidence="8">
    <location>
        <begin position="267"/>
        <end position="386"/>
    </location>
</feature>
<feature type="binding site" evidence="6">
    <location>
        <position position="743"/>
    </location>
    <ligand>
        <name>Mg(2+)</name>
        <dbReference type="ChEBI" id="CHEBI:18420"/>
        <label>1</label>
    </ligand>
</feature>
<dbReference type="GO" id="GO:0006284">
    <property type="term" value="P:base-excision repair"/>
    <property type="evidence" value="ECO:0007669"/>
    <property type="project" value="TreeGrafter"/>
</dbReference>
<keyword evidence="4 6" id="KW-0460">Magnesium</keyword>